<keyword evidence="3" id="KW-1185">Reference proteome</keyword>
<feature type="signal peptide" evidence="1">
    <location>
        <begin position="1"/>
        <end position="21"/>
    </location>
</feature>
<protein>
    <recommendedName>
        <fullName evidence="4">DUF4468 domain-containing protein</fullName>
    </recommendedName>
</protein>
<evidence type="ECO:0000313" key="3">
    <source>
        <dbReference type="Proteomes" id="UP000233387"/>
    </source>
</evidence>
<dbReference type="RefSeq" id="WP_101357635.1">
    <property type="nucleotide sequence ID" value="NZ_NKXO01000004.1"/>
</dbReference>
<dbReference type="Proteomes" id="UP000233387">
    <property type="component" value="Unassembled WGS sequence"/>
</dbReference>
<sequence>MKHLFIVIGIAFGLMKSSLQAQILAEGSWLQGRVMDKEGNLYSGRLKYDTEKQTVMIEVGGVTKTFSARQVDFFEFFDEKVRVGRRFVALPYQKNPNINYETMQFFELIYEGKKATLLGTEYLETRVNPQPGWGWYGMGTTTFSYRIVTEFYALKSNGKIVKLKTSKKKRFFEQMQEPRLTEFIKKNRLSLQQRADMVRIFEYYNNL</sequence>
<dbReference type="EMBL" id="NKXO01000004">
    <property type="protein sequence ID" value="PKQ70640.1"/>
    <property type="molecule type" value="Genomic_DNA"/>
</dbReference>
<proteinExistence type="predicted"/>
<accession>A0A2N3IJX8</accession>
<dbReference type="AlphaFoldDB" id="A0A2N3IJX8"/>
<name>A0A2N3IJX8_9BACT</name>
<reference evidence="2 3" key="1">
    <citation type="submission" date="2017-06" db="EMBL/GenBank/DDBJ databases">
        <title>Raineya orbicola gen. nov., sp. nov. a slightly thermophilic bacterium of the phylum Bacteroidetes and the description of Raineyaceae fam. nov.</title>
        <authorList>
            <person name="Albuquerque L."/>
            <person name="Polonia A.R.M."/>
            <person name="Barroso C."/>
            <person name="Froufe H.J.C."/>
            <person name="Lage O."/>
            <person name="Lobo-Da-Cunha A."/>
            <person name="Egas C."/>
            <person name="Da Costa M.S."/>
        </authorList>
    </citation>
    <scope>NUCLEOTIDE SEQUENCE [LARGE SCALE GENOMIC DNA]</scope>
    <source>
        <strain evidence="2 3">SPSPC-11</strain>
    </source>
</reference>
<feature type="chain" id="PRO_5014762173" description="DUF4468 domain-containing protein" evidence="1">
    <location>
        <begin position="22"/>
        <end position="207"/>
    </location>
</feature>
<evidence type="ECO:0000256" key="1">
    <source>
        <dbReference type="SAM" id="SignalP"/>
    </source>
</evidence>
<gene>
    <name evidence="2" type="ORF">Rain11_0370</name>
</gene>
<organism evidence="2 3">
    <name type="scientific">Raineya orbicola</name>
    <dbReference type="NCBI Taxonomy" id="2016530"/>
    <lineage>
        <taxon>Bacteria</taxon>
        <taxon>Pseudomonadati</taxon>
        <taxon>Bacteroidota</taxon>
        <taxon>Cytophagia</taxon>
        <taxon>Cytophagales</taxon>
        <taxon>Raineyaceae</taxon>
        <taxon>Raineya</taxon>
    </lineage>
</organism>
<keyword evidence="1" id="KW-0732">Signal</keyword>
<evidence type="ECO:0008006" key="4">
    <source>
        <dbReference type="Google" id="ProtNLM"/>
    </source>
</evidence>
<evidence type="ECO:0000313" key="2">
    <source>
        <dbReference type="EMBL" id="PKQ70640.1"/>
    </source>
</evidence>
<dbReference type="OrthoDB" id="979024at2"/>
<comment type="caution">
    <text evidence="2">The sequence shown here is derived from an EMBL/GenBank/DDBJ whole genome shotgun (WGS) entry which is preliminary data.</text>
</comment>